<comment type="subcellular location">
    <subcellularLocation>
        <location evidence="1">Golgi apparatus membrane</location>
        <topology evidence="1">Single-pass type IV membrane protein</topology>
    </subcellularLocation>
</comment>
<dbReference type="InterPro" id="IPR023601">
    <property type="entry name" value="Golgi_SNAP_su1"/>
</dbReference>
<evidence type="ECO:0000256" key="1">
    <source>
        <dbReference type="ARBA" id="ARBA00004409"/>
    </source>
</evidence>
<evidence type="ECO:0000256" key="6">
    <source>
        <dbReference type="ARBA" id="ARBA00022927"/>
    </source>
</evidence>
<dbReference type="GeneID" id="6756445"/>
<protein>
    <recommendedName>
        <fullName evidence="3 10">Golgi SNAP receptor complex member 1</fullName>
    </recommendedName>
</protein>
<dbReference type="GO" id="GO:0005484">
    <property type="term" value="F:SNAP receptor activity"/>
    <property type="evidence" value="ECO:0000318"/>
    <property type="project" value="GO_Central"/>
</dbReference>
<comment type="function">
    <text evidence="10">Involved in transport from the ER to the Golgi apparatus as well as in intra-Golgi transport. It belongs to a super-family of proteins called t-SNAREs or soluble NSF (N-ethylmaleimide-sensitive factor) attachment protein receptor.</text>
</comment>
<comment type="similarity">
    <text evidence="2 10">Belongs to the GOSR1 family.</text>
</comment>
<evidence type="ECO:0000256" key="9">
    <source>
        <dbReference type="ARBA" id="ARBA00023136"/>
    </source>
</evidence>
<dbReference type="Proteomes" id="UP000009022">
    <property type="component" value="Unassembled WGS sequence"/>
</dbReference>
<keyword evidence="5 12" id="KW-0812">Transmembrane</keyword>
<dbReference type="GO" id="GO:0005801">
    <property type="term" value="C:cis-Golgi network"/>
    <property type="evidence" value="ECO:0007669"/>
    <property type="project" value="InterPro"/>
</dbReference>
<keyword evidence="6 10" id="KW-0653">Protein transport</keyword>
<evidence type="ECO:0000313" key="13">
    <source>
        <dbReference type="EMBL" id="EDV22077.1"/>
    </source>
</evidence>
<evidence type="ECO:0000256" key="8">
    <source>
        <dbReference type="ARBA" id="ARBA00023034"/>
    </source>
</evidence>
<keyword evidence="8 10" id="KW-0333">Golgi apparatus</keyword>
<organism evidence="13 14">
    <name type="scientific">Trichoplax adhaerens</name>
    <name type="common">Trichoplax reptans</name>
    <dbReference type="NCBI Taxonomy" id="10228"/>
    <lineage>
        <taxon>Eukaryota</taxon>
        <taxon>Metazoa</taxon>
        <taxon>Placozoa</taxon>
        <taxon>Uniplacotomia</taxon>
        <taxon>Trichoplacea</taxon>
        <taxon>Trichoplacidae</taxon>
        <taxon>Trichoplax</taxon>
    </lineage>
</organism>
<dbReference type="RefSeq" id="XP_002115232.1">
    <property type="nucleotide sequence ID" value="XM_002115196.1"/>
</dbReference>
<evidence type="ECO:0000256" key="2">
    <source>
        <dbReference type="ARBA" id="ARBA00008473"/>
    </source>
</evidence>
<gene>
    <name evidence="13" type="ORF">TRIADDRAFT_50669</name>
</gene>
<dbReference type="AlphaFoldDB" id="B3S558"/>
<dbReference type="GO" id="GO:0006906">
    <property type="term" value="P:vesicle fusion"/>
    <property type="evidence" value="ECO:0000318"/>
    <property type="project" value="GO_Central"/>
</dbReference>
<keyword evidence="4 10" id="KW-0813">Transport</keyword>
<evidence type="ECO:0000256" key="5">
    <source>
        <dbReference type="ARBA" id="ARBA00022692"/>
    </source>
</evidence>
<dbReference type="InParanoid" id="B3S558"/>
<dbReference type="eggNOG" id="KOG3208">
    <property type="taxonomic scope" value="Eukaryota"/>
</dbReference>
<evidence type="ECO:0000256" key="4">
    <source>
        <dbReference type="ARBA" id="ARBA00022448"/>
    </source>
</evidence>
<dbReference type="PIRSF" id="PIRSF027109">
    <property type="entry name" value="Golgi_SNARE"/>
    <property type="match status" value="1"/>
</dbReference>
<name>B3S558_TRIAD</name>
<evidence type="ECO:0000256" key="10">
    <source>
        <dbReference type="PIRNR" id="PIRNR027109"/>
    </source>
</evidence>
<keyword evidence="7 12" id="KW-1133">Transmembrane helix</keyword>
<dbReference type="GO" id="GO:0006888">
    <property type="term" value="P:endoplasmic reticulum to Golgi vesicle-mediated transport"/>
    <property type="evidence" value="ECO:0000318"/>
    <property type="project" value="GO_Central"/>
</dbReference>
<keyword evidence="14" id="KW-1185">Reference proteome</keyword>
<dbReference type="GO" id="GO:0048219">
    <property type="term" value="P:inter-Golgi cisterna vesicle-mediated transport"/>
    <property type="evidence" value="ECO:0000318"/>
    <property type="project" value="GO_Central"/>
</dbReference>
<feature type="transmembrane region" description="Helical" evidence="12">
    <location>
        <begin position="227"/>
        <end position="245"/>
    </location>
</feature>
<dbReference type="GO" id="GO:0015031">
    <property type="term" value="P:protein transport"/>
    <property type="evidence" value="ECO:0007669"/>
    <property type="project" value="UniProtKB-KW"/>
</dbReference>
<dbReference type="HOGENOM" id="CLU_078034_0_1_1"/>
<keyword evidence="9 10" id="KW-0472">Membrane</keyword>
<dbReference type="PANTHER" id="PTHR21094:SF2">
    <property type="entry name" value="GOLGI SNAP RECEPTOR COMPLEX MEMBER 1"/>
    <property type="match status" value="1"/>
</dbReference>
<dbReference type="PhylomeDB" id="B3S558"/>
<evidence type="ECO:0000256" key="3">
    <source>
        <dbReference type="ARBA" id="ARBA00015612"/>
    </source>
</evidence>
<dbReference type="OMA" id="EILRDYC"/>
<dbReference type="CTD" id="6756445"/>
<keyword evidence="10" id="KW-0931">ER-Golgi transport</keyword>
<dbReference type="EMBL" id="DS985250">
    <property type="protein sequence ID" value="EDV22077.1"/>
    <property type="molecule type" value="Genomic_DNA"/>
</dbReference>
<dbReference type="OrthoDB" id="422156at2759"/>
<dbReference type="GO" id="GO:0000139">
    <property type="term" value="C:Golgi membrane"/>
    <property type="evidence" value="ECO:0000318"/>
    <property type="project" value="GO_Central"/>
</dbReference>
<dbReference type="Pfam" id="PF12352">
    <property type="entry name" value="V-SNARE_C"/>
    <property type="match status" value="1"/>
</dbReference>
<dbReference type="FunCoup" id="B3S558">
    <property type="interactions" value="2255"/>
</dbReference>
<dbReference type="CDD" id="cd15864">
    <property type="entry name" value="SNARE_GS28"/>
    <property type="match status" value="1"/>
</dbReference>
<dbReference type="GO" id="GO:0031201">
    <property type="term" value="C:SNARE complex"/>
    <property type="evidence" value="ECO:0000318"/>
    <property type="project" value="GO_Central"/>
</dbReference>
<evidence type="ECO:0000256" key="7">
    <source>
        <dbReference type="ARBA" id="ARBA00022989"/>
    </source>
</evidence>
<dbReference type="GO" id="GO:0005797">
    <property type="term" value="C:Golgi medial cisterna"/>
    <property type="evidence" value="ECO:0000318"/>
    <property type="project" value="GO_Central"/>
</dbReference>
<keyword evidence="11" id="KW-0175">Coiled coil</keyword>
<feature type="coiled-coil region" evidence="11">
    <location>
        <begin position="65"/>
        <end position="133"/>
    </location>
</feature>
<dbReference type="PANTHER" id="PTHR21094">
    <property type="entry name" value="GOS-28 SNARE- RELATED"/>
    <property type="match status" value="1"/>
</dbReference>
<proteinExistence type="inferred from homology"/>
<dbReference type="KEGG" id="tad:TRIADDRAFT_50669"/>
<reference evidence="13 14" key="1">
    <citation type="journal article" date="2008" name="Nature">
        <title>The Trichoplax genome and the nature of placozoans.</title>
        <authorList>
            <person name="Srivastava M."/>
            <person name="Begovic E."/>
            <person name="Chapman J."/>
            <person name="Putnam N.H."/>
            <person name="Hellsten U."/>
            <person name="Kawashima T."/>
            <person name="Kuo A."/>
            <person name="Mitros T."/>
            <person name="Salamov A."/>
            <person name="Carpenter M.L."/>
            <person name="Signorovitch A.Y."/>
            <person name="Moreno M.A."/>
            <person name="Kamm K."/>
            <person name="Grimwood J."/>
            <person name="Schmutz J."/>
            <person name="Shapiro H."/>
            <person name="Grigoriev I.V."/>
            <person name="Buss L.W."/>
            <person name="Schierwater B."/>
            <person name="Dellaporta S.L."/>
            <person name="Rokhsar D.S."/>
        </authorList>
    </citation>
    <scope>NUCLEOTIDE SEQUENCE [LARGE SCALE GENOMIC DNA]</scope>
    <source>
        <strain evidence="13 14">Grell-BS-1999</strain>
    </source>
</reference>
<evidence type="ECO:0000313" key="14">
    <source>
        <dbReference type="Proteomes" id="UP000009022"/>
    </source>
</evidence>
<accession>B3S558</accession>
<evidence type="ECO:0000256" key="11">
    <source>
        <dbReference type="SAM" id="Coils"/>
    </source>
</evidence>
<comment type="subunit">
    <text evidence="10">Component of several multiprotein Golgi SNARE complexes.</text>
</comment>
<dbReference type="STRING" id="10228.B3S558"/>
<evidence type="ECO:0000256" key="12">
    <source>
        <dbReference type="SAM" id="Phobius"/>
    </source>
</evidence>
<sequence>MDVPGPTNRWEESRRKARSLESTIDLKLVSFSRLGTNTNYNIRGTKNESAQSSTPLLGDDSKHMVDTMALEIEQLLSKLQDVNDNMSDYVNAMGHASPNTTLVHTLQRHRDILQDYRQEFRKTRDNINTCREREELLGDVMNDIHRYKSAATNRKTDLYLKENEHIRSSERLTDEAINMAMATKENLHSQRKMLGGITNRLSNVANRFPLVNSLIQRVNVRKRRDSIILGCVISTCIILLLLYAFRSR</sequence>